<dbReference type="EMBL" id="BLJN01000007">
    <property type="protein sequence ID" value="GFE84049.1"/>
    <property type="molecule type" value="Genomic_DNA"/>
</dbReference>
<evidence type="ECO:0000256" key="11">
    <source>
        <dbReference type="ARBA" id="ARBA00023136"/>
    </source>
</evidence>
<keyword evidence="10" id="KW-0482">Metalloprotease</keyword>
<evidence type="ECO:0000256" key="4">
    <source>
        <dbReference type="ARBA" id="ARBA00022670"/>
    </source>
</evidence>
<gene>
    <name evidence="14" type="ORF">GCM10011487_60490</name>
</gene>
<comment type="cofactor">
    <cofactor evidence="1">
        <name>Zn(2+)</name>
        <dbReference type="ChEBI" id="CHEBI:29105"/>
    </cofactor>
</comment>
<reference evidence="15" key="1">
    <citation type="submission" date="2020-01" db="EMBL/GenBank/DDBJ databases">
        <title>'Steroidobacter agaridevorans' sp. nov., agar-degrading bacteria isolated from rhizosphere soils.</title>
        <authorList>
            <person name="Ikenaga M."/>
            <person name="Kataoka M."/>
            <person name="Murouchi A."/>
            <person name="Katsuragi S."/>
            <person name="Sakai M."/>
        </authorList>
    </citation>
    <scope>NUCLEOTIDE SEQUENCE [LARGE SCALE GENOMIC DNA]</scope>
    <source>
        <strain evidence="15">YU21-B</strain>
    </source>
</reference>
<evidence type="ECO:0000256" key="3">
    <source>
        <dbReference type="ARBA" id="ARBA00022475"/>
    </source>
</evidence>
<dbReference type="PANTHER" id="PTHR43221:SF1">
    <property type="entry name" value="PROTEASE HTPX"/>
    <property type="match status" value="1"/>
</dbReference>
<name>A0A829YLH3_9GAMM</name>
<evidence type="ECO:0000256" key="5">
    <source>
        <dbReference type="ARBA" id="ARBA00022692"/>
    </source>
</evidence>
<keyword evidence="4" id="KW-0645">Protease</keyword>
<dbReference type="GO" id="GO:0005886">
    <property type="term" value="C:plasma membrane"/>
    <property type="evidence" value="ECO:0007669"/>
    <property type="project" value="UniProtKB-SubCell"/>
</dbReference>
<dbReference type="InterPro" id="IPR011990">
    <property type="entry name" value="TPR-like_helical_dom_sf"/>
</dbReference>
<feature type="domain" description="Peptidase M48" evidence="13">
    <location>
        <begin position="160"/>
        <end position="333"/>
    </location>
</feature>
<evidence type="ECO:0000313" key="15">
    <source>
        <dbReference type="Proteomes" id="UP000445000"/>
    </source>
</evidence>
<evidence type="ECO:0000256" key="6">
    <source>
        <dbReference type="ARBA" id="ARBA00022723"/>
    </source>
</evidence>
<evidence type="ECO:0000256" key="2">
    <source>
        <dbReference type="ARBA" id="ARBA00004651"/>
    </source>
</evidence>
<comment type="subcellular location">
    <subcellularLocation>
        <location evidence="2">Cell membrane</location>
        <topology evidence="2">Multi-pass membrane protein</topology>
    </subcellularLocation>
</comment>
<dbReference type="AlphaFoldDB" id="A0A829YLH3"/>
<comment type="caution">
    <text evidence="14">The sequence shown here is derived from an EMBL/GenBank/DDBJ whole genome shotgun (WGS) entry which is preliminary data.</text>
</comment>
<dbReference type="Gene3D" id="3.30.2010.10">
    <property type="entry name" value="Metalloproteases ('zincins'), catalytic domain"/>
    <property type="match status" value="1"/>
</dbReference>
<evidence type="ECO:0000256" key="7">
    <source>
        <dbReference type="ARBA" id="ARBA00022801"/>
    </source>
</evidence>
<evidence type="ECO:0000256" key="8">
    <source>
        <dbReference type="ARBA" id="ARBA00022833"/>
    </source>
</evidence>
<evidence type="ECO:0000313" key="14">
    <source>
        <dbReference type="EMBL" id="GFE84049.1"/>
    </source>
</evidence>
<organism evidence="14 15">
    <name type="scientific">Steroidobacter agaridevorans</name>
    <dbReference type="NCBI Taxonomy" id="2695856"/>
    <lineage>
        <taxon>Bacteria</taxon>
        <taxon>Pseudomonadati</taxon>
        <taxon>Pseudomonadota</taxon>
        <taxon>Gammaproteobacteria</taxon>
        <taxon>Steroidobacterales</taxon>
        <taxon>Steroidobacteraceae</taxon>
        <taxon>Steroidobacter</taxon>
    </lineage>
</organism>
<protein>
    <recommendedName>
        <fullName evidence="13">Peptidase M48 domain-containing protein</fullName>
    </recommendedName>
</protein>
<keyword evidence="15" id="KW-1185">Reference proteome</keyword>
<proteinExistence type="predicted"/>
<accession>A0A829YLH3</accession>
<dbReference type="Proteomes" id="UP000445000">
    <property type="component" value="Unassembled WGS sequence"/>
</dbReference>
<evidence type="ECO:0000256" key="1">
    <source>
        <dbReference type="ARBA" id="ARBA00001947"/>
    </source>
</evidence>
<keyword evidence="6" id="KW-0479">Metal-binding</keyword>
<keyword evidence="5 12" id="KW-0812">Transmembrane</keyword>
<sequence>MERHEFSALIGRLERQADDNPQFYAMKVGALAALGYASIFLLAVIILVTFWYTFSPLLSGERFRAPLVVACAVGLVTLVGMIRALWVRIAEPAGLRVTREETPRLFEAIDEVAAKIGGVRVDSVSVSAEFNACIVQTPSWGIFGNYRNHLEIGLPLAMVLTIDELKAVIAHEMGHLSQAHGKFGAWIYRQRVTWHALESKFSNPVGIFDQILGAFYGWYAPYFYAYSFVLARNHEYVADRAAANVTSPAAIAAALTKLELAGRFLSEVFWKRLYDQVERQPDPPYKPHALMPRAFKAAEQQWARPDWLQQSLRRYAADDDTHPSLAERLAALDIEPATPVHDTERSALTLFNPATPSLVKFFDDEWQQDTAPKWRKRHTEIAEAKAKLTLLEDAENAALNDKEVWEKVLLLLEIDRDMEAMETLEQILSREGEYPKAHLLMGRMLLDRNDDRGLKHLLLAIEQDLELTDEAGRAGYVYLMRRGREKEAKRFWGKAQDLYENPRHMRDSLTD</sequence>
<evidence type="ECO:0000256" key="12">
    <source>
        <dbReference type="SAM" id="Phobius"/>
    </source>
</evidence>
<dbReference type="CDD" id="cd07328">
    <property type="entry name" value="M48_Ste24p_like"/>
    <property type="match status" value="1"/>
</dbReference>
<evidence type="ECO:0000256" key="9">
    <source>
        <dbReference type="ARBA" id="ARBA00022989"/>
    </source>
</evidence>
<dbReference type="RefSeq" id="WP_161815644.1">
    <property type="nucleotide sequence ID" value="NZ_BLJN01000007.1"/>
</dbReference>
<keyword evidence="9 12" id="KW-1133">Transmembrane helix</keyword>
<keyword evidence="3" id="KW-1003">Cell membrane</keyword>
<dbReference type="InterPro" id="IPR001915">
    <property type="entry name" value="Peptidase_M48"/>
</dbReference>
<dbReference type="PANTHER" id="PTHR43221">
    <property type="entry name" value="PROTEASE HTPX"/>
    <property type="match status" value="1"/>
</dbReference>
<keyword evidence="11 12" id="KW-0472">Membrane</keyword>
<dbReference type="GO" id="GO:0006508">
    <property type="term" value="P:proteolysis"/>
    <property type="evidence" value="ECO:0007669"/>
    <property type="project" value="UniProtKB-KW"/>
</dbReference>
<feature type="transmembrane region" description="Helical" evidence="12">
    <location>
        <begin position="66"/>
        <end position="86"/>
    </location>
</feature>
<keyword evidence="8" id="KW-0862">Zinc</keyword>
<evidence type="ECO:0000259" key="13">
    <source>
        <dbReference type="Pfam" id="PF01435"/>
    </source>
</evidence>
<feature type="transmembrane region" description="Helical" evidence="12">
    <location>
        <begin position="30"/>
        <end position="54"/>
    </location>
</feature>
<dbReference type="GO" id="GO:0004222">
    <property type="term" value="F:metalloendopeptidase activity"/>
    <property type="evidence" value="ECO:0007669"/>
    <property type="project" value="InterPro"/>
</dbReference>
<dbReference type="SUPFAM" id="SSF48452">
    <property type="entry name" value="TPR-like"/>
    <property type="match status" value="1"/>
</dbReference>
<evidence type="ECO:0000256" key="10">
    <source>
        <dbReference type="ARBA" id="ARBA00023049"/>
    </source>
</evidence>
<keyword evidence="7" id="KW-0378">Hydrolase</keyword>
<dbReference type="InterPro" id="IPR050083">
    <property type="entry name" value="HtpX_protease"/>
</dbReference>
<dbReference type="GO" id="GO:0046872">
    <property type="term" value="F:metal ion binding"/>
    <property type="evidence" value="ECO:0007669"/>
    <property type="project" value="UniProtKB-KW"/>
</dbReference>
<dbReference type="Pfam" id="PF01435">
    <property type="entry name" value="Peptidase_M48"/>
    <property type="match status" value="1"/>
</dbReference>